<proteinExistence type="predicted"/>
<organism evidence="2 3">
    <name type="scientific">Cannabis sativa</name>
    <name type="common">Hemp</name>
    <name type="synonym">Marijuana</name>
    <dbReference type="NCBI Taxonomy" id="3483"/>
    <lineage>
        <taxon>Eukaryota</taxon>
        <taxon>Viridiplantae</taxon>
        <taxon>Streptophyta</taxon>
        <taxon>Embryophyta</taxon>
        <taxon>Tracheophyta</taxon>
        <taxon>Spermatophyta</taxon>
        <taxon>Magnoliopsida</taxon>
        <taxon>eudicotyledons</taxon>
        <taxon>Gunneridae</taxon>
        <taxon>Pentapetalae</taxon>
        <taxon>rosids</taxon>
        <taxon>fabids</taxon>
        <taxon>Rosales</taxon>
        <taxon>Cannabaceae</taxon>
        <taxon>Cannabis</taxon>
    </lineage>
</organism>
<feature type="domain" description="Zinc knuckle CX2CX4HX4C" evidence="1">
    <location>
        <begin position="14"/>
        <end position="50"/>
    </location>
</feature>
<evidence type="ECO:0000259" key="1">
    <source>
        <dbReference type="Pfam" id="PF14392"/>
    </source>
</evidence>
<reference evidence="2 3" key="1">
    <citation type="journal article" date="2020" name="bioRxiv">
        <title>Sequence and annotation of 42 cannabis genomes reveals extensive copy number variation in cannabinoid synthesis and pathogen resistance genes.</title>
        <authorList>
            <person name="Mckernan K.J."/>
            <person name="Helbert Y."/>
            <person name="Kane L.T."/>
            <person name="Ebling H."/>
            <person name="Zhang L."/>
            <person name="Liu B."/>
            <person name="Eaton Z."/>
            <person name="Mclaughlin S."/>
            <person name="Kingan S."/>
            <person name="Baybayan P."/>
            <person name="Concepcion G."/>
            <person name="Jordan M."/>
            <person name="Riva A."/>
            <person name="Barbazuk W."/>
            <person name="Harkins T."/>
        </authorList>
    </citation>
    <scope>NUCLEOTIDE SEQUENCE [LARGE SCALE GENOMIC DNA]</scope>
    <source>
        <strain evidence="3">cv. Jamaican Lion 4</strain>
        <tissue evidence="2">Leaf</tissue>
    </source>
</reference>
<dbReference type="InterPro" id="IPR025836">
    <property type="entry name" value="Zn_knuckle_CX2CX4HX4C"/>
</dbReference>
<name>A0A7J6GGY0_CANSA</name>
<protein>
    <recommendedName>
        <fullName evidence="1">Zinc knuckle CX2CX4HX4C domain-containing protein</fullName>
    </recommendedName>
</protein>
<dbReference type="EMBL" id="JAATIP010000056">
    <property type="protein sequence ID" value="KAF4382153.1"/>
    <property type="molecule type" value="Genomic_DNA"/>
</dbReference>
<dbReference type="AlphaFoldDB" id="A0A7J6GGY0"/>
<dbReference type="Pfam" id="PF14392">
    <property type="entry name" value="zf-CCHC_4"/>
    <property type="match status" value="1"/>
</dbReference>
<evidence type="ECO:0000313" key="3">
    <source>
        <dbReference type="Proteomes" id="UP000525078"/>
    </source>
</evidence>
<gene>
    <name evidence="2" type="ORF">F8388_008639</name>
</gene>
<sequence length="144" mass="15890">MIRKKGGTSTFGERCTTESQEGFWAIFKYEYGPTFYFTCGILGHSDRFCPQLFVVPADKIVKPYGAGMRAQPRRRNHLIGSKWLITGAEEDDSFTGGATGPDSFSSINVQGQSSSLGGVMTTNQGISIEEGQMRWVLMGLMEWA</sequence>
<accession>A0A7J6GGY0</accession>
<evidence type="ECO:0000313" key="2">
    <source>
        <dbReference type="EMBL" id="KAF4382153.1"/>
    </source>
</evidence>
<comment type="caution">
    <text evidence="2">The sequence shown here is derived from an EMBL/GenBank/DDBJ whole genome shotgun (WGS) entry which is preliminary data.</text>
</comment>
<dbReference type="Proteomes" id="UP000525078">
    <property type="component" value="Unassembled WGS sequence"/>
</dbReference>